<organism evidence="1">
    <name type="scientific">Planktothricoides raciborskii GIHE-MW2</name>
    <dbReference type="NCBI Taxonomy" id="2792601"/>
    <lineage>
        <taxon>Bacteria</taxon>
        <taxon>Bacillati</taxon>
        <taxon>Cyanobacteriota</taxon>
        <taxon>Cyanophyceae</taxon>
        <taxon>Oscillatoriophycideae</taxon>
        <taxon>Oscillatoriales</taxon>
        <taxon>Oscillatoriaceae</taxon>
        <taxon>Planktothricoides</taxon>
    </lineage>
</organism>
<sequence>MSKKLEDRRNQAYISCFISDARVHFSAKPQNGRRSSGQRIKSLQ</sequence>
<proteinExistence type="predicted"/>
<name>A0AAU8JDQ5_9CYAN</name>
<dbReference type="AlphaFoldDB" id="A0AAU8JDQ5"/>
<protein>
    <submittedName>
        <fullName evidence="1">Uncharacterized protein</fullName>
    </submittedName>
</protein>
<dbReference type="RefSeq" id="WP_255353195.1">
    <property type="nucleotide sequence ID" value="NZ_CP159837.1"/>
</dbReference>
<reference evidence="1" key="1">
    <citation type="submission" date="2024-07" db="EMBL/GenBank/DDBJ databases">
        <authorList>
            <person name="Kim Y.J."/>
            <person name="Jeong J.Y."/>
        </authorList>
    </citation>
    <scope>NUCLEOTIDE SEQUENCE</scope>
    <source>
        <strain evidence="1">GIHE-MW2</strain>
    </source>
</reference>
<evidence type="ECO:0000313" key="1">
    <source>
        <dbReference type="EMBL" id="XCM36880.1"/>
    </source>
</evidence>
<accession>A0AAU8JDQ5</accession>
<dbReference type="EMBL" id="CP159837">
    <property type="protein sequence ID" value="XCM36880.1"/>
    <property type="molecule type" value="Genomic_DNA"/>
</dbReference>
<gene>
    <name evidence="1" type="ORF">ABWT76_005668</name>
</gene>